<keyword evidence="1" id="KW-1133">Transmembrane helix</keyword>
<sequence>MSTTDAYDTTVSIIMGHISYSINIFTIIFGTIGGTCTLITYTAAQFRRNACVFYLLCANSFQMISIIVPVSIRALVGYLGDNLERQSLFFLLFISLLPHILMLILCLITFLHLKKNKKSRIAPTGTVTRNSLMNRFEAQLSTILVSQTIVGAIFILIRVCSYEHSRDSSNFYAI</sequence>
<keyword evidence="3" id="KW-1185">Reference proteome</keyword>
<organism evidence="2 3">
    <name type="scientific">Rotaria socialis</name>
    <dbReference type="NCBI Taxonomy" id="392032"/>
    <lineage>
        <taxon>Eukaryota</taxon>
        <taxon>Metazoa</taxon>
        <taxon>Spiralia</taxon>
        <taxon>Gnathifera</taxon>
        <taxon>Rotifera</taxon>
        <taxon>Eurotatoria</taxon>
        <taxon>Bdelloidea</taxon>
        <taxon>Philodinida</taxon>
        <taxon>Philodinidae</taxon>
        <taxon>Rotaria</taxon>
    </lineage>
</organism>
<name>A0A820F4T6_9BILA</name>
<reference evidence="2" key="1">
    <citation type="submission" date="2021-02" db="EMBL/GenBank/DDBJ databases">
        <authorList>
            <person name="Nowell W R."/>
        </authorList>
    </citation>
    <scope>NUCLEOTIDE SEQUENCE</scope>
</reference>
<feature type="transmembrane region" description="Helical" evidence="1">
    <location>
        <begin position="138"/>
        <end position="157"/>
    </location>
</feature>
<comment type="caution">
    <text evidence="2">The sequence shown here is derived from an EMBL/GenBank/DDBJ whole genome shotgun (WGS) entry which is preliminary data.</text>
</comment>
<keyword evidence="1" id="KW-0472">Membrane</keyword>
<evidence type="ECO:0000256" key="1">
    <source>
        <dbReference type="SAM" id="Phobius"/>
    </source>
</evidence>
<evidence type="ECO:0000313" key="3">
    <source>
        <dbReference type="Proteomes" id="UP000663873"/>
    </source>
</evidence>
<evidence type="ECO:0000313" key="2">
    <source>
        <dbReference type="EMBL" id="CAF4259002.1"/>
    </source>
</evidence>
<gene>
    <name evidence="2" type="ORF">UJA718_LOCUS10036</name>
</gene>
<keyword evidence="1" id="KW-0812">Transmembrane</keyword>
<proteinExistence type="predicted"/>
<feature type="transmembrane region" description="Helical" evidence="1">
    <location>
        <begin position="20"/>
        <end position="41"/>
    </location>
</feature>
<feature type="transmembrane region" description="Helical" evidence="1">
    <location>
        <begin position="88"/>
        <end position="111"/>
    </location>
</feature>
<feature type="transmembrane region" description="Helical" evidence="1">
    <location>
        <begin position="53"/>
        <end position="76"/>
    </location>
</feature>
<dbReference type="Proteomes" id="UP000663873">
    <property type="component" value="Unassembled WGS sequence"/>
</dbReference>
<dbReference type="EMBL" id="CAJOBP010001156">
    <property type="protein sequence ID" value="CAF4259002.1"/>
    <property type="molecule type" value="Genomic_DNA"/>
</dbReference>
<dbReference type="AlphaFoldDB" id="A0A820F4T6"/>
<accession>A0A820F4T6</accession>
<protein>
    <recommendedName>
        <fullName evidence="4">G protein-coupled receptor</fullName>
    </recommendedName>
</protein>
<evidence type="ECO:0008006" key="4">
    <source>
        <dbReference type="Google" id="ProtNLM"/>
    </source>
</evidence>